<dbReference type="Proteomes" id="UP000650524">
    <property type="component" value="Unassembled WGS sequence"/>
</dbReference>
<dbReference type="EMBL" id="JACNJD010000115">
    <property type="protein sequence ID" value="MBC8176234.1"/>
    <property type="molecule type" value="Genomic_DNA"/>
</dbReference>
<proteinExistence type="predicted"/>
<dbReference type="GO" id="GO:0005737">
    <property type="term" value="C:cytoplasm"/>
    <property type="evidence" value="ECO:0007669"/>
    <property type="project" value="TreeGrafter"/>
</dbReference>
<dbReference type="Pfam" id="PF04909">
    <property type="entry name" value="Amidohydro_2"/>
    <property type="match status" value="1"/>
</dbReference>
<accession>A0A8J6MZF2</accession>
<comment type="caution">
    <text evidence="3">The sequence shown here is derived from an EMBL/GenBank/DDBJ whole genome shotgun (WGS) entry which is preliminary data.</text>
</comment>
<dbReference type="Gene3D" id="3.20.20.140">
    <property type="entry name" value="Metal-dependent hydrolases"/>
    <property type="match status" value="1"/>
</dbReference>
<evidence type="ECO:0000313" key="3">
    <source>
        <dbReference type="EMBL" id="MBC8176234.1"/>
    </source>
</evidence>
<sequence>MDLKDAKREINPGDHRNDGSLILGKPLPALHDAEGNEVPESLPPIVDAHVHLFPEVFFRAIWRWFDQFGWPIRYKLKSAEVLEFLLARGLSHIVGLHYAHKPGVARKQNSHMIRLCRKFAQLSGAATVFPGEKDAKKILADGFRDGLCGVKLHSHVQCFDMDSEGMHEIYRVCMEHDKPLVMHVGREPRSPASKCDSYLLCSAAQLEKVIRGYPELKVCVPHLGGDEFKAYQRLIRDYDNLWLDTTMTLAGYMQGFSGPPLEEMRVDRIMYGSDFPQLPYAWDRELKKLSELGLSRESLRLILNQNAIEFFSIKGFQESG</sequence>
<evidence type="ECO:0000313" key="4">
    <source>
        <dbReference type="Proteomes" id="UP000650524"/>
    </source>
</evidence>
<keyword evidence="1" id="KW-0456">Lyase</keyword>
<dbReference type="InterPro" id="IPR006680">
    <property type="entry name" value="Amidohydro-rel"/>
</dbReference>
<feature type="domain" description="Amidohydrolase-related" evidence="2">
    <location>
        <begin position="46"/>
        <end position="312"/>
    </location>
</feature>
<dbReference type="SUPFAM" id="SSF51556">
    <property type="entry name" value="Metallo-dependent hydrolases"/>
    <property type="match status" value="1"/>
</dbReference>
<dbReference type="PANTHER" id="PTHR21240:SF28">
    <property type="entry name" value="ISO-OROTATE DECARBOXYLASE (EUROFUNG)"/>
    <property type="match status" value="1"/>
</dbReference>
<name>A0A8J6MZF2_9DELT</name>
<dbReference type="AlphaFoldDB" id="A0A8J6MZF2"/>
<dbReference type="GO" id="GO:0016787">
    <property type="term" value="F:hydrolase activity"/>
    <property type="evidence" value="ECO:0007669"/>
    <property type="project" value="InterPro"/>
</dbReference>
<evidence type="ECO:0000259" key="2">
    <source>
        <dbReference type="Pfam" id="PF04909"/>
    </source>
</evidence>
<dbReference type="CDD" id="cd01292">
    <property type="entry name" value="metallo-dependent_hydrolases"/>
    <property type="match status" value="1"/>
</dbReference>
<gene>
    <name evidence="3" type="ORF">H8E19_02430</name>
</gene>
<organism evidence="3 4">
    <name type="scientific">Candidatus Desulfacyla euxinica</name>
    <dbReference type="NCBI Taxonomy" id="2841693"/>
    <lineage>
        <taxon>Bacteria</taxon>
        <taxon>Deltaproteobacteria</taxon>
        <taxon>Candidatus Desulfacyla</taxon>
    </lineage>
</organism>
<dbReference type="InterPro" id="IPR032465">
    <property type="entry name" value="ACMSD"/>
</dbReference>
<dbReference type="InterPro" id="IPR032466">
    <property type="entry name" value="Metal_Hydrolase"/>
</dbReference>
<dbReference type="PANTHER" id="PTHR21240">
    <property type="entry name" value="2-AMINO-3-CARBOXYLMUCONATE-6-SEMIALDEHYDE DECARBOXYLASE"/>
    <property type="match status" value="1"/>
</dbReference>
<dbReference type="GO" id="GO:0019748">
    <property type="term" value="P:secondary metabolic process"/>
    <property type="evidence" value="ECO:0007669"/>
    <property type="project" value="TreeGrafter"/>
</dbReference>
<evidence type="ECO:0000256" key="1">
    <source>
        <dbReference type="ARBA" id="ARBA00023239"/>
    </source>
</evidence>
<reference evidence="3 4" key="1">
    <citation type="submission" date="2020-08" db="EMBL/GenBank/DDBJ databases">
        <title>Bridging the membrane lipid divide: bacteria of the FCB group superphylum have the potential to synthesize archaeal ether lipids.</title>
        <authorList>
            <person name="Villanueva L."/>
            <person name="Von Meijenfeldt F.A.B."/>
            <person name="Westbye A.B."/>
            <person name="Yadav S."/>
            <person name="Hopmans E.C."/>
            <person name="Dutilh B.E."/>
            <person name="Sinninghe Damste J.S."/>
        </authorList>
    </citation>
    <scope>NUCLEOTIDE SEQUENCE [LARGE SCALE GENOMIC DNA]</scope>
    <source>
        <strain evidence="3">NIOZ-UU27</strain>
    </source>
</reference>
<protein>
    <submittedName>
        <fullName evidence="3">Amidohydrolase</fullName>
    </submittedName>
</protein>
<dbReference type="GO" id="GO:0016831">
    <property type="term" value="F:carboxy-lyase activity"/>
    <property type="evidence" value="ECO:0007669"/>
    <property type="project" value="InterPro"/>
</dbReference>